<gene>
    <name evidence="2" type="ORF">FPZ54_06235</name>
</gene>
<evidence type="ECO:0000313" key="2">
    <source>
        <dbReference type="EMBL" id="QDX28140.1"/>
    </source>
</evidence>
<organism evidence="2 3">
    <name type="scientific">Sphingomonas suaedae</name>
    <dbReference type="NCBI Taxonomy" id="2599297"/>
    <lineage>
        <taxon>Bacteria</taxon>
        <taxon>Pseudomonadati</taxon>
        <taxon>Pseudomonadota</taxon>
        <taxon>Alphaproteobacteria</taxon>
        <taxon>Sphingomonadales</taxon>
        <taxon>Sphingomonadaceae</taxon>
        <taxon>Sphingomonas</taxon>
    </lineage>
</organism>
<dbReference type="KEGG" id="ssua:FPZ54_06235"/>
<proteinExistence type="predicted"/>
<dbReference type="InterPro" id="IPR029058">
    <property type="entry name" value="AB_hydrolase_fold"/>
</dbReference>
<dbReference type="Gene3D" id="3.40.50.1820">
    <property type="entry name" value="alpha/beta hydrolase"/>
    <property type="match status" value="1"/>
</dbReference>
<evidence type="ECO:0008006" key="4">
    <source>
        <dbReference type="Google" id="ProtNLM"/>
    </source>
</evidence>
<name>A0A518RL32_9SPHN</name>
<feature type="region of interest" description="Disordered" evidence="1">
    <location>
        <begin position="86"/>
        <end position="111"/>
    </location>
</feature>
<accession>A0A518RL32</accession>
<reference evidence="2 3" key="1">
    <citation type="submission" date="2019-07" db="EMBL/GenBank/DDBJ databases">
        <title>Sphingomonas alkalisoli sp. nov., isolated from rhizosphere soil of Suaedae salsa.</title>
        <authorList>
            <person name="Zhang H."/>
            <person name="Xu L."/>
            <person name="Zhang J.-X."/>
            <person name="Sun J.-Q."/>
        </authorList>
    </citation>
    <scope>NUCLEOTIDE SEQUENCE [LARGE SCALE GENOMIC DNA]</scope>
    <source>
        <strain evidence="2 3">XS-10</strain>
    </source>
</reference>
<keyword evidence="3" id="KW-1185">Reference proteome</keyword>
<dbReference type="AlphaFoldDB" id="A0A518RL32"/>
<sequence length="291" mass="30478">MRAADAKRPDTPGTGPFAAIKEVDPALPDHVVYRPADLSKLGGKRLGVVVWGNGGCADDGASARFHLAEIASHGYLVVAPGKVRSGPGAVPRPAGSEPRGPDPVTGRLPAPATTTQDVVKGLDWALAENARDGSRYKGLIDPAQAAIAGHSCGGLQAIEGSADKRFRTVIVHNSGVFNDGKQAITGMTVDKSMLKALHTPTLYVLGGKGDIAWPNGTDDVARIDHVPVVLVDGDVGHGGTFREENGGDVARFSVAWLNWQLRGDAEAGKMFAGADCELCKDPKWKIERKGI</sequence>
<evidence type="ECO:0000313" key="3">
    <source>
        <dbReference type="Proteomes" id="UP000318055"/>
    </source>
</evidence>
<protein>
    <recommendedName>
        <fullName evidence="4">Alpha/beta hydrolase</fullName>
    </recommendedName>
</protein>
<dbReference type="PANTHER" id="PTHR33428">
    <property type="entry name" value="CHLOROPHYLLASE-2, CHLOROPLASTIC"/>
    <property type="match status" value="1"/>
</dbReference>
<evidence type="ECO:0000256" key="1">
    <source>
        <dbReference type="SAM" id="MobiDB-lite"/>
    </source>
</evidence>
<dbReference type="EMBL" id="CP042239">
    <property type="protein sequence ID" value="QDX28140.1"/>
    <property type="molecule type" value="Genomic_DNA"/>
</dbReference>
<dbReference type="Proteomes" id="UP000318055">
    <property type="component" value="Chromosome"/>
</dbReference>
<dbReference type="PANTHER" id="PTHR33428:SF14">
    <property type="entry name" value="CARBOXYLESTERASE TYPE B DOMAIN-CONTAINING PROTEIN"/>
    <property type="match status" value="1"/>
</dbReference>
<dbReference type="OrthoDB" id="9812672at2"/>
<dbReference type="SUPFAM" id="SSF53474">
    <property type="entry name" value="alpha/beta-Hydrolases"/>
    <property type="match status" value="1"/>
</dbReference>